<dbReference type="InterPro" id="IPR007863">
    <property type="entry name" value="Peptidase_M16_C"/>
</dbReference>
<dbReference type="Pfam" id="PF05193">
    <property type="entry name" value="Peptidase_M16_C"/>
    <property type="match status" value="1"/>
</dbReference>
<evidence type="ECO:0000259" key="2">
    <source>
        <dbReference type="Pfam" id="PF05193"/>
    </source>
</evidence>
<reference evidence="3 4" key="1">
    <citation type="submission" date="2020-01" db="EMBL/GenBank/DDBJ databases">
        <title>Herbidospora sp. NEAU-GS84 nov., a novel actinomycete isolated from soil.</title>
        <authorList>
            <person name="Han L."/>
        </authorList>
    </citation>
    <scope>NUCLEOTIDE SEQUENCE [LARGE SCALE GENOMIC DNA]</scope>
    <source>
        <strain evidence="3 4">NEAU-GS84</strain>
    </source>
</reference>
<dbReference type="RefSeq" id="WP_161481444.1">
    <property type="nucleotide sequence ID" value="NZ_WXEW01000006.1"/>
</dbReference>
<dbReference type="PANTHER" id="PTHR11851:SF49">
    <property type="entry name" value="MITOCHONDRIAL-PROCESSING PEPTIDASE SUBUNIT ALPHA"/>
    <property type="match status" value="1"/>
</dbReference>
<dbReference type="GO" id="GO:0046872">
    <property type="term" value="F:metal ion binding"/>
    <property type="evidence" value="ECO:0007669"/>
    <property type="project" value="InterPro"/>
</dbReference>
<evidence type="ECO:0000313" key="4">
    <source>
        <dbReference type="Proteomes" id="UP000479526"/>
    </source>
</evidence>
<keyword evidence="4" id="KW-1185">Reference proteome</keyword>
<dbReference type="InterPro" id="IPR011249">
    <property type="entry name" value="Metalloenz_LuxS/M16"/>
</dbReference>
<comment type="caution">
    <text evidence="3">The sequence shown here is derived from an EMBL/GenBank/DDBJ whole genome shotgun (WGS) entry which is preliminary data.</text>
</comment>
<name>A0A7C9NJL4_9ACTN</name>
<dbReference type="Gene3D" id="3.30.830.10">
    <property type="entry name" value="Metalloenzyme, LuxS/M16 peptidase-like"/>
    <property type="match status" value="2"/>
</dbReference>
<dbReference type="Proteomes" id="UP000479526">
    <property type="component" value="Unassembled WGS sequence"/>
</dbReference>
<gene>
    <name evidence="3" type="ORF">GT755_21465</name>
</gene>
<dbReference type="AlphaFoldDB" id="A0A7C9NJL4"/>
<accession>A0A7C9NJL4</accession>
<feature type="domain" description="Peptidase M16 C-terminal" evidence="2">
    <location>
        <begin position="155"/>
        <end position="236"/>
    </location>
</feature>
<dbReference type="EMBL" id="WXEW01000006">
    <property type="protein sequence ID" value="NAS24252.1"/>
    <property type="molecule type" value="Genomic_DNA"/>
</dbReference>
<protein>
    <recommendedName>
        <fullName evidence="2">Peptidase M16 C-terminal domain-containing protein</fullName>
    </recommendedName>
</protein>
<evidence type="ECO:0000313" key="3">
    <source>
        <dbReference type="EMBL" id="NAS24252.1"/>
    </source>
</evidence>
<proteinExistence type="inferred from homology"/>
<organism evidence="3 4">
    <name type="scientific">Herbidospora solisilvae</name>
    <dbReference type="NCBI Taxonomy" id="2696284"/>
    <lineage>
        <taxon>Bacteria</taxon>
        <taxon>Bacillati</taxon>
        <taxon>Actinomycetota</taxon>
        <taxon>Actinomycetes</taxon>
        <taxon>Streptosporangiales</taxon>
        <taxon>Streptosporangiaceae</taxon>
        <taxon>Herbidospora</taxon>
    </lineage>
</organism>
<dbReference type="SUPFAM" id="SSF63411">
    <property type="entry name" value="LuxS/MPP-like metallohydrolase"/>
    <property type="match status" value="2"/>
</dbReference>
<evidence type="ECO:0000256" key="1">
    <source>
        <dbReference type="ARBA" id="ARBA00007261"/>
    </source>
</evidence>
<dbReference type="InterPro" id="IPR050361">
    <property type="entry name" value="MPP/UQCRC_Complex"/>
</dbReference>
<dbReference type="PANTHER" id="PTHR11851">
    <property type="entry name" value="METALLOPROTEASE"/>
    <property type="match status" value="1"/>
</dbReference>
<sequence>MDGLLTRRLPGGATLVVRPDPGLGFVAVNAWHGAGSLHDPAGRSGLAHVVEHVMSEGGSAHATTGYECTNYVATGPPAALPALLAEAGDRVRRGRRGVREDVLDGHRRIVLEEIRERDEPGRFGSGLRRGLRLLFGRDHPAGRPPVGDPAEVAAVTPDDVAAFVEAHYGADRLVVSVVGAADPDAAVEIAGNHLAGLPSGRPAPPPVTGEPLGAREDVEEGQPTSMVRLTFALPPGSAAAEVVMAALASAPWSVLGSRPGLLGALGQHARCALGPAIGLVKLSAPASADLAGLERDVAARLAAVARDGLPPDVLAAAKALRIREQLGVLGAARTLAEELCREHAWSGDAAGVTARLDAVRRVTNAEVAALAAGPMARPSVVAFHAAGEPSWIL</sequence>
<comment type="similarity">
    <text evidence="1">Belongs to the peptidase M16 family.</text>
</comment>